<dbReference type="Proteomes" id="UP000529946">
    <property type="component" value="Unassembled WGS sequence"/>
</dbReference>
<accession>A0A7W6JBZ1</accession>
<reference evidence="2 3" key="1">
    <citation type="submission" date="2020-08" db="EMBL/GenBank/DDBJ databases">
        <title>Genomic Encyclopedia of Type Strains, Phase IV (KMG-IV): sequencing the most valuable type-strain genomes for metagenomic binning, comparative biology and taxonomic classification.</title>
        <authorList>
            <person name="Goeker M."/>
        </authorList>
    </citation>
    <scope>NUCLEOTIDE SEQUENCE [LARGE SCALE GENOMIC DNA]</scope>
    <source>
        <strain evidence="2 3">DSM 23960</strain>
    </source>
</reference>
<gene>
    <name evidence="2" type="ORF">GGR12_001135</name>
</gene>
<dbReference type="AlphaFoldDB" id="A0A7W6JBZ1"/>
<evidence type="ECO:0000313" key="3">
    <source>
        <dbReference type="Proteomes" id="UP000529946"/>
    </source>
</evidence>
<name>A0A7W6JBZ1_9CAUL</name>
<comment type="caution">
    <text evidence="2">The sequence shown here is derived from an EMBL/GenBank/DDBJ whole genome shotgun (WGS) entry which is preliminary data.</text>
</comment>
<dbReference type="GO" id="GO:0004190">
    <property type="term" value="F:aspartic-type endopeptidase activity"/>
    <property type="evidence" value="ECO:0007669"/>
    <property type="project" value="InterPro"/>
</dbReference>
<evidence type="ECO:0000256" key="1">
    <source>
        <dbReference type="SAM" id="SignalP"/>
    </source>
</evidence>
<dbReference type="SUPFAM" id="SSF69917">
    <property type="entry name" value="OMPT-like"/>
    <property type="match status" value="1"/>
</dbReference>
<keyword evidence="1" id="KW-0732">Signal</keyword>
<protein>
    <recommendedName>
        <fullName evidence="4">Outer membrane protein beta-barrel domain-containing protein</fullName>
    </recommendedName>
</protein>
<sequence length="276" mass="29898">MRVRTGLILGAAGVFVGLAVAPQAQAQSLNDRWWIQGAGYWASVDSHARVTSVGNTSLGTEIDFETDLGLDENEVLPSFSGGFRAMRRLIIGLDYYKLDRSATRTLSRDIVFDDVTYPASVSLSSSMDTDIYRLTLGYAFIQNDTWEAGAALGLHATDFETELVGEASVGGVGGTATRRQKDFLAPLPTVGLFANWQVAPKVTVNGRVDYMSLEVGDYDGGVTNAQISASYRFTDHVGAGVFYRFVSYDVDITKDDWTGGADYEFSGPGVFLEVAF</sequence>
<evidence type="ECO:0000313" key="2">
    <source>
        <dbReference type="EMBL" id="MBB4082296.1"/>
    </source>
</evidence>
<feature type="signal peptide" evidence="1">
    <location>
        <begin position="1"/>
        <end position="26"/>
    </location>
</feature>
<dbReference type="InterPro" id="IPR020080">
    <property type="entry name" value="OM_adhesin/peptidase_omptin"/>
</dbReference>
<dbReference type="Gene3D" id="2.40.160.20">
    <property type="match status" value="1"/>
</dbReference>
<evidence type="ECO:0008006" key="4">
    <source>
        <dbReference type="Google" id="ProtNLM"/>
    </source>
</evidence>
<feature type="chain" id="PRO_5031550721" description="Outer membrane protein beta-barrel domain-containing protein" evidence="1">
    <location>
        <begin position="27"/>
        <end position="276"/>
    </location>
</feature>
<dbReference type="RefSeq" id="WP_183203389.1">
    <property type="nucleotide sequence ID" value="NZ_BAAAER010000004.1"/>
</dbReference>
<dbReference type="EMBL" id="JACIDM010000001">
    <property type="protein sequence ID" value="MBB4082296.1"/>
    <property type="molecule type" value="Genomic_DNA"/>
</dbReference>
<organism evidence="2 3">
    <name type="scientific">Brevundimonas lenta</name>
    <dbReference type="NCBI Taxonomy" id="424796"/>
    <lineage>
        <taxon>Bacteria</taxon>
        <taxon>Pseudomonadati</taxon>
        <taxon>Pseudomonadota</taxon>
        <taxon>Alphaproteobacteria</taxon>
        <taxon>Caulobacterales</taxon>
        <taxon>Caulobacteraceae</taxon>
        <taxon>Brevundimonas</taxon>
    </lineage>
</organism>
<proteinExistence type="predicted"/>
<keyword evidence="3" id="KW-1185">Reference proteome</keyword>